<evidence type="ECO:0000256" key="1">
    <source>
        <dbReference type="SAM" id="Phobius"/>
    </source>
</evidence>
<organism evidence="3 4">
    <name type="scientific">Pontibacter toksunensis</name>
    <dbReference type="NCBI Taxonomy" id="1332631"/>
    <lineage>
        <taxon>Bacteria</taxon>
        <taxon>Pseudomonadati</taxon>
        <taxon>Bacteroidota</taxon>
        <taxon>Cytophagia</taxon>
        <taxon>Cytophagales</taxon>
        <taxon>Hymenobacteraceae</taxon>
        <taxon>Pontibacter</taxon>
    </lineage>
</organism>
<feature type="transmembrane region" description="Helical" evidence="1">
    <location>
        <begin position="151"/>
        <end position="173"/>
    </location>
</feature>
<keyword evidence="1" id="KW-0472">Membrane</keyword>
<sequence length="183" mass="20562">MMRKFRYLLPLLFLGFTANAQSDTLQAFNQQQADTLKTGMLVLGGWAILNILVGGFKLTKATRSRKFYFQMNLYWNIVNLIIAGAALYGIISGDPATQSLMQSLKLHVWYKKILYLNVGLDVAYIILGAYLKERSVTSAKTEQMLGWGQAVVLQGVFLFLLDLVLVVLLEFSADRLFSLVPQT</sequence>
<dbReference type="Proteomes" id="UP001597641">
    <property type="component" value="Unassembled WGS sequence"/>
</dbReference>
<protein>
    <submittedName>
        <fullName evidence="3">DUF6992 family protein</fullName>
    </submittedName>
</protein>
<evidence type="ECO:0000313" key="4">
    <source>
        <dbReference type="Proteomes" id="UP001597641"/>
    </source>
</evidence>
<name>A0ABW6BWM6_9BACT</name>
<keyword evidence="2" id="KW-0732">Signal</keyword>
<feature type="transmembrane region" description="Helical" evidence="1">
    <location>
        <begin position="113"/>
        <end position="131"/>
    </location>
</feature>
<proteinExistence type="predicted"/>
<feature type="chain" id="PRO_5046401685" evidence="2">
    <location>
        <begin position="21"/>
        <end position="183"/>
    </location>
</feature>
<accession>A0ABW6BWM6</accession>
<keyword evidence="1" id="KW-0812">Transmembrane</keyword>
<evidence type="ECO:0000256" key="2">
    <source>
        <dbReference type="SAM" id="SignalP"/>
    </source>
</evidence>
<evidence type="ECO:0000313" key="3">
    <source>
        <dbReference type="EMBL" id="MFD3001342.1"/>
    </source>
</evidence>
<gene>
    <name evidence="3" type="ORF">ACFS7Z_13290</name>
</gene>
<dbReference type="Pfam" id="PF22503">
    <property type="entry name" value="DUF6992"/>
    <property type="match status" value="1"/>
</dbReference>
<dbReference type="EMBL" id="JBHUOX010000009">
    <property type="protein sequence ID" value="MFD3001342.1"/>
    <property type="molecule type" value="Genomic_DNA"/>
</dbReference>
<comment type="caution">
    <text evidence="3">The sequence shown here is derived from an EMBL/GenBank/DDBJ whole genome shotgun (WGS) entry which is preliminary data.</text>
</comment>
<reference evidence="4" key="1">
    <citation type="journal article" date="2019" name="Int. J. Syst. Evol. Microbiol.">
        <title>The Global Catalogue of Microorganisms (GCM) 10K type strain sequencing project: providing services to taxonomists for standard genome sequencing and annotation.</title>
        <authorList>
            <consortium name="The Broad Institute Genomics Platform"/>
            <consortium name="The Broad Institute Genome Sequencing Center for Infectious Disease"/>
            <person name="Wu L."/>
            <person name="Ma J."/>
        </authorList>
    </citation>
    <scope>NUCLEOTIDE SEQUENCE [LARGE SCALE GENOMIC DNA]</scope>
    <source>
        <strain evidence="4">KCTC 23984</strain>
    </source>
</reference>
<keyword evidence="1" id="KW-1133">Transmembrane helix</keyword>
<keyword evidence="4" id="KW-1185">Reference proteome</keyword>
<feature type="transmembrane region" description="Helical" evidence="1">
    <location>
        <begin position="36"/>
        <end position="53"/>
    </location>
</feature>
<dbReference type="RefSeq" id="WP_377485294.1">
    <property type="nucleotide sequence ID" value="NZ_JBHUOX010000009.1"/>
</dbReference>
<dbReference type="InterPro" id="IPR054261">
    <property type="entry name" value="DUF6992"/>
</dbReference>
<feature type="transmembrane region" description="Helical" evidence="1">
    <location>
        <begin position="73"/>
        <end position="93"/>
    </location>
</feature>
<feature type="signal peptide" evidence="2">
    <location>
        <begin position="1"/>
        <end position="20"/>
    </location>
</feature>